<dbReference type="InterPro" id="IPR019008">
    <property type="entry name" value="Beta_sandwich_EMC7"/>
</dbReference>
<dbReference type="GO" id="GO:0072546">
    <property type="term" value="C:EMC complex"/>
    <property type="evidence" value="ECO:0007669"/>
    <property type="project" value="TreeGrafter"/>
</dbReference>
<feature type="region of interest" description="Disordered" evidence="6">
    <location>
        <begin position="261"/>
        <end position="290"/>
    </location>
</feature>
<sequence length="290" mass="31401">MKCFGNTLARLTWLSAALASLAGSAAALDFRVQLTTNQYLHDVAFLTSWSPATLRRIPDATASENASVPKVMRTLARRDGSIVFSDVAPGAWLLEVQAPYLVFNQYRVDIPEPDALAPPTSSPGEGLTWKGQPAVRVHLRGYSLASTLLSPVLPYPLIAAPISKQMFYTEPEKFNIKSLLANPMILMGGVGMLLIFVVPKLQVSGRGSREPRPFDVNLTSFLFIFVRPQSQLDPEAQAEMRASQASMQKKMAAFQSGDLGALFREDPPARPNADSSAVQAGGGSGTPRKR</sequence>
<comment type="subcellular location">
    <subcellularLocation>
        <location evidence="1">Membrane</location>
        <topology evidence="1">Single-pass membrane protein</topology>
    </subcellularLocation>
</comment>
<feature type="signal peptide" evidence="8">
    <location>
        <begin position="1"/>
        <end position="27"/>
    </location>
</feature>
<comment type="caution">
    <text evidence="10">The sequence shown here is derived from an EMBL/GenBank/DDBJ whole genome shotgun (WGS) entry which is preliminary data.</text>
</comment>
<accession>A0A8X7T4V6</accession>
<feature type="chain" id="PRO_5036484727" description="ER membrane protein complex subunit 7 beta-sandwich domain-containing protein" evidence="8">
    <location>
        <begin position="28"/>
        <end position="290"/>
    </location>
</feature>
<keyword evidence="11" id="KW-1185">Reference proteome</keyword>
<evidence type="ECO:0000259" key="9">
    <source>
        <dbReference type="Pfam" id="PF09430"/>
    </source>
</evidence>
<evidence type="ECO:0000256" key="6">
    <source>
        <dbReference type="SAM" id="MobiDB-lite"/>
    </source>
</evidence>
<reference evidence="10" key="1">
    <citation type="submission" date="2016-04" db="EMBL/GenBank/DDBJ databases">
        <authorList>
            <person name="Nguyen H.D."/>
            <person name="Samba Siva P."/>
            <person name="Cullis J."/>
            <person name="Levesque C.A."/>
            <person name="Hambleton S."/>
        </authorList>
    </citation>
    <scope>NUCLEOTIDE SEQUENCE</scope>
    <source>
        <strain evidence="10">DAOMC 236422</strain>
    </source>
</reference>
<evidence type="ECO:0000256" key="5">
    <source>
        <dbReference type="ARBA" id="ARBA00023136"/>
    </source>
</evidence>
<feature type="compositionally biased region" description="Gly residues" evidence="6">
    <location>
        <begin position="280"/>
        <end position="290"/>
    </location>
</feature>
<evidence type="ECO:0000256" key="2">
    <source>
        <dbReference type="ARBA" id="ARBA00022692"/>
    </source>
</evidence>
<gene>
    <name evidence="10" type="ORF">A4X09_0g3506</name>
</gene>
<dbReference type="Pfam" id="PF09430">
    <property type="entry name" value="EMC7_beta-sandw"/>
    <property type="match status" value="1"/>
</dbReference>
<evidence type="ECO:0000313" key="11">
    <source>
        <dbReference type="Proteomes" id="UP000078113"/>
    </source>
</evidence>
<evidence type="ECO:0000256" key="1">
    <source>
        <dbReference type="ARBA" id="ARBA00004167"/>
    </source>
</evidence>
<feature type="domain" description="ER membrane protein complex subunit 7 beta-sandwich" evidence="9">
    <location>
        <begin position="58"/>
        <end position="187"/>
    </location>
</feature>
<proteinExistence type="predicted"/>
<evidence type="ECO:0000256" key="7">
    <source>
        <dbReference type="SAM" id="Phobius"/>
    </source>
</evidence>
<protein>
    <recommendedName>
        <fullName evidence="9">ER membrane protein complex subunit 7 beta-sandwich domain-containing protein</fullName>
    </recommendedName>
</protein>
<evidence type="ECO:0000313" key="10">
    <source>
        <dbReference type="EMBL" id="KAE8268841.1"/>
    </source>
</evidence>
<dbReference type="EMBL" id="LWDG02000126">
    <property type="protein sequence ID" value="KAE8268841.1"/>
    <property type="molecule type" value="Genomic_DNA"/>
</dbReference>
<keyword evidence="4 7" id="KW-1133">Transmembrane helix</keyword>
<dbReference type="InterPro" id="IPR039163">
    <property type="entry name" value="EMC7"/>
</dbReference>
<feature type="transmembrane region" description="Helical" evidence="7">
    <location>
        <begin position="179"/>
        <end position="199"/>
    </location>
</feature>
<keyword evidence="3 8" id="KW-0732">Signal</keyword>
<evidence type="ECO:0000256" key="4">
    <source>
        <dbReference type="ARBA" id="ARBA00022989"/>
    </source>
</evidence>
<keyword evidence="5 7" id="KW-0472">Membrane</keyword>
<dbReference type="PANTHER" id="PTHR13605:SF4">
    <property type="entry name" value="ER MEMBRANE PROTEIN COMPLEX SUBUNIT 7"/>
    <property type="match status" value="1"/>
</dbReference>
<name>A0A8X7T4V6_9BASI</name>
<reference evidence="10" key="2">
    <citation type="journal article" date="2019" name="IMA Fungus">
        <title>Genome sequencing and comparison of five Tilletia species to identify candidate genes for the detection of regulated species infecting wheat.</title>
        <authorList>
            <person name="Nguyen H.D.T."/>
            <person name="Sultana T."/>
            <person name="Kesanakurti P."/>
            <person name="Hambleton S."/>
        </authorList>
    </citation>
    <scope>NUCLEOTIDE SEQUENCE</scope>
    <source>
        <strain evidence="10">DAOMC 236422</strain>
    </source>
</reference>
<evidence type="ECO:0000256" key="3">
    <source>
        <dbReference type="ARBA" id="ARBA00022729"/>
    </source>
</evidence>
<evidence type="ECO:0000256" key="8">
    <source>
        <dbReference type="SAM" id="SignalP"/>
    </source>
</evidence>
<dbReference type="AlphaFoldDB" id="A0A8X7T4V6"/>
<dbReference type="Proteomes" id="UP000078113">
    <property type="component" value="Unassembled WGS sequence"/>
</dbReference>
<dbReference type="PANTHER" id="PTHR13605">
    <property type="entry name" value="ER MEMBRANE PROTEIN COMPLEX SUBUNIT 7"/>
    <property type="match status" value="1"/>
</dbReference>
<organism evidence="10 11">
    <name type="scientific">Tilletia walkeri</name>
    <dbReference type="NCBI Taxonomy" id="117179"/>
    <lineage>
        <taxon>Eukaryota</taxon>
        <taxon>Fungi</taxon>
        <taxon>Dikarya</taxon>
        <taxon>Basidiomycota</taxon>
        <taxon>Ustilaginomycotina</taxon>
        <taxon>Exobasidiomycetes</taxon>
        <taxon>Tilletiales</taxon>
        <taxon>Tilletiaceae</taxon>
        <taxon>Tilletia</taxon>
    </lineage>
</organism>
<keyword evidence="2 7" id="KW-0812">Transmembrane</keyword>